<dbReference type="AlphaFoldDB" id="T1K6Y7"/>
<evidence type="ECO:0000259" key="3">
    <source>
        <dbReference type="PROSITE" id="PS51065"/>
    </source>
</evidence>
<dbReference type="HOGENOM" id="CLU_1226211_0_0_1"/>
<dbReference type="SUPFAM" id="SSF52540">
    <property type="entry name" value="P-loop containing nucleoside triphosphate hydrolases"/>
    <property type="match status" value="1"/>
</dbReference>
<evidence type="ECO:0008006" key="6">
    <source>
        <dbReference type="Google" id="ProtNLM"/>
    </source>
</evidence>
<dbReference type="PANTHER" id="PTHR47508:SF4">
    <property type="match status" value="1"/>
</dbReference>
<dbReference type="PROSITE" id="PS50017">
    <property type="entry name" value="DEATH_DOMAIN"/>
    <property type="match status" value="1"/>
</dbReference>
<dbReference type="SUPFAM" id="SSF52200">
    <property type="entry name" value="Toll/Interleukin receptor TIR domain"/>
    <property type="match status" value="1"/>
</dbReference>
<evidence type="ECO:0000256" key="1">
    <source>
        <dbReference type="SAM" id="MobiDB-lite"/>
    </source>
</evidence>
<feature type="domain" description="Death" evidence="2">
    <location>
        <begin position="796"/>
        <end position="876"/>
    </location>
</feature>
<dbReference type="InterPro" id="IPR000157">
    <property type="entry name" value="TIR_dom"/>
</dbReference>
<dbReference type="Gene3D" id="3.40.50.10140">
    <property type="entry name" value="Toll/interleukin-1 receptor homology (TIR) domain"/>
    <property type="match status" value="1"/>
</dbReference>
<keyword evidence="5" id="KW-1185">Reference proteome</keyword>
<dbReference type="Pfam" id="PF00531">
    <property type="entry name" value="Death"/>
    <property type="match status" value="1"/>
</dbReference>
<dbReference type="EMBL" id="CAEY01001797">
    <property type="status" value="NOT_ANNOTATED_CDS"/>
    <property type="molecule type" value="Genomic_DNA"/>
</dbReference>
<dbReference type="SUPFAM" id="SSF47986">
    <property type="entry name" value="DEATH domain"/>
    <property type="match status" value="1"/>
</dbReference>
<dbReference type="Pfam" id="PF13676">
    <property type="entry name" value="TIR_2"/>
    <property type="match status" value="1"/>
</dbReference>
<accession>T1K6Y7</accession>
<protein>
    <recommendedName>
        <fullName evidence="6">Death domain-containing protein</fullName>
    </recommendedName>
</protein>
<dbReference type="PANTHER" id="PTHR47508">
    <property type="entry name" value="SAM DOMAIN-CONTAINING PROTEIN-RELATED"/>
    <property type="match status" value="1"/>
</dbReference>
<organism evidence="4 5">
    <name type="scientific">Tetranychus urticae</name>
    <name type="common">Two-spotted spider mite</name>
    <dbReference type="NCBI Taxonomy" id="32264"/>
    <lineage>
        <taxon>Eukaryota</taxon>
        <taxon>Metazoa</taxon>
        <taxon>Ecdysozoa</taxon>
        <taxon>Arthropoda</taxon>
        <taxon>Chelicerata</taxon>
        <taxon>Arachnida</taxon>
        <taxon>Acari</taxon>
        <taxon>Acariformes</taxon>
        <taxon>Trombidiformes</taxon>
        <taxon>Prostigmata</taxon>
        <taxon>Eleutherengona</taxon>
        <taxon>Raphignathae</taxon>
        <taxon>Tetranychoidea</taxon>
        <taxon>Tetranychidae</taxon>
        <taxon>Tetranychus</taxon>
    </lineage>
</organism>
<dbReference type="InterPro" id="IPR000488">
    <property type="entry name" value="Death_dom"/>
</dbReference>
<name>T1K6Y7_TETUR</name>
<dbReference type="Pfam" id="PF07177">
    <property type="entry name" value="Neuralized"/>
    <property type="match status" value="1"/>
</dbReference>
<feature type="region of interest" description="Disordered" evidence="1">
    <location>
        <begin position="1057"/>
        <end position="1080"/>
    </location>
</feature>
<dbReference type="eggNOG" id="ENOG502S6Y4">
    <property type="taxonomic scope" value="Eukaryota"/>
</dbReference>
<dbReference type="PROSITE" id="PS51065">
    <property type="entry name" value="NHR"/>
    <property type="match status" value="1"/>
</dbReference>
<dbReference type="Gene3D" id="1.10.533.10">
    <property type="entry name" value="Death Domain, Fas"/>
    <property type="match status" value="1"/>
</dbReference>
<sequence length="1126" mass="127831">MRFHEIVYGSNISLNKLRTQATRINDQCFCDGIIFSAKPIKLNQLVTLEIESFSTKWKGCLNVGLTCRDPLTFVKERPLPKYSYPVGLCSDDGVWIKPLPSHWNRSKVTFLLTGNTSSSGSSVQLYLVNSNETRYPFILALPSSMETSFWFIFDLYGRTTRLSVCDFNGMTFKIPTSITLQGPNVVRVYEKCCSKSSLKYNWTRVFTIGPPKSGKSTLKNILLNSSSQGIYLMVIDLSKDLDQTVATDDNFFQAEGAKDDYTALNLIHHWLSLIYSHVSNHVFIDDFRSTEELEDDEDAISNPKVIIIGTHGDSLSDQSTNLGEEEDGQNKLTPVEVFNRIEESLAGKVYRSIVHLKYFPIDCSSISDSQINEIRSAVDEIVLQQKLIDHDIPYSWIQFEQIIERLVRKGIHFVDINQIYELTKVHISDVKSMDVLQAILQFYHLSGRLYLFKSSYSTSNDMLIVLDPVWFANCFYQLCQVASSYDSVDCGRLSGILTDDTITEAWKEYLEHKTVLLGCLEKLDIICELNCGLDLDEPPDLTSLRLQPKVYLFPWIAQATRESDSLFTDPNAIALELINQFKFSISFNNILPIGLFSRLVVRLCRWSWRQGWGRRPEIWHSWARIAIDFDHDLILKVNLTQQRFFIIITKIYDTIGGESDPTVTGPAPNVCVKARHLIESELETLQNFYYRRIVYSLEVPCPCDLSCKDHMKKSCTEEQCLHFIPLNKCLSKKVVECDYRQIRTNFVQKYFPVLPYYASASGQYSGITDDSALSLYEHPYINTYEDIFRLEPLWMRDAAKMLINSSPGRDWLALARRLGYTDKDVARLVDDVSPSLALIHDWFESNGRTRYCIDVLMSCLQMISREDVRQIIEVDLQPIGSAPPVFLSYQWDSQKLVLDLRRRLEMAGFPCWMDIGLMGGGDSLYGKIYEGISKARVIIACLTPRYASSRICAREVTLADVLRKPILPVMLEPTPWPPPGPMAVVMSSLVFVDLCGVGGHGGIGKSGDSETRFRDILNTISRCIAGNPDAAIPSRNQTLQHLFYPRSGDPRLSLTTITPDLRSDSPPLPQERPTTSGEAEEIADYYAMERTVEQASGDEMSVVSRLTNNPNNNNNRISNCSICNIV</sequence>
<reference evidence="5" key="1">
    <citation type="submission" date="2011-08" db="EMBL/GenBank/DDBJ databases">
        <authorList>
            <person name="Rombauts S."/>
        </authorList>
    </citation>
    <scope>NUCLEOTIDE SEQUENCE</scope>
    <source>
        <strain evidence="5">London</strain>
    </source>
</reference>
<dbReference type="Gene3D" id="2.60.120.920">
    <property type="match status" value="1"/>
</dbReference>
<dbReference type="InterPro" id="IPR027417">
    <property type="entry name" value="P-loop_NTPase"/>
</dbReference>
<proteinExistence type="predicted"/>
<dbReference type="InterPro" id="IPR006573">
    <property type="entry name" value="NHR_dom"/>
</dbReference>
<dbReference type="InterPro" id="IPR035897">
    <property type="entry name" value="Toll_tir_struct_dom_sf"/>
</dbReference>
<feature type="domain" description="NHR" evidence="3">
    <location>
        <begin position="1"/>
        <end position="167"/>
    </location>
</feature>
<dbReference type="STRING" id="32264.T1K6Y7"/>
<dbReference type="EnsemblMetazoa" id="tetur06g02200.1">
    <property type="protein sequence ID" value="tetur06g02200.1"/>
    <property type="gene ID" value="tetur06g02200"/>
</dbReference>
<evidence type="ECO:0000313" key="4">
    <source>
        <dbReference type="EnsemblMetazoa" id="tetur06g02200.1"/>
    </source>
</evidence>
<dbReference type="SMART" id="SM00588">
    <property type="entry name" value="NEUZ"/>
    <property type="match status" value="1"/>
</dbReference>
<evidence type="ECO:0000259" key="2">
    <source>
        <dbReference type="PROSITE" id="PS50017"/>
    </source>
</evidence>
<reference evidence="4" key="2">
    <citation type="submission" date="2015-06" db="UniProtKB">
        <authorList>
            <consortium name="EnsemblMetazoa"/>
        </authorList>
    </citation>
    <scope>IDENTIFICATION</scope>
</reference>
<dbReference type="InterPro" id="IPR011029">
    <property type="entry name" value="DEATH-like_dom_sf"/>
</dbReference>
<dbReference type="InterPro" id="IPR043136">
    <property type="entry name" value="B30.2/SPRY_sf"/>
</dbReference>
<evidence type="ECO:0000313" key="5">
    <source>
        <dbReference type="Proteomes" id="UP000015104"/>
    </source>
</evidence>
<dbReference type="GO" id="GO:0007165">
    <property type="term" value="P:signal transduction"/>
    <property type="evidence" value="ECO:0007669"/>
    <property type="project" value="InterPro"/>
</dbReference>
<dbReference type="Proteomes" id="UP000015104">
    <property type="component" value="Unassembled WGS sequence"/>
</dbReference>